<reference evidence="13 14" key="1">
    <citation type="submission" date="2018-03" db="EMBL/GenBank/DDBJ databases">
        <title>Bacteriophage NCPPB3778 and a type I-E CRISPR drive the evolution of the US Biological Select Agent, Rathayibacter toxicus.</title>
        <authorList>
            <person name="Davis E.W.II."/>
            <person name="Tabima J.F."/>
            <person name="Weisberg A.J."/>
            <person name="Dantas Lopes L."/>
            <person name="Wiseman M.S."/>
            <person name="Wiseman M.S."/>
            <person name="Pupko T."/>
            <person name="Belcher M.S."/>
            <person name="Sechler A.J."/>
            <person name="Tancos M.A."/>
            <person name="Schroeder B.K."/>
            <person name="Murray T.D."/>
            <person name="Luster D.G."/>
            <person name="Schneider W.L."/>
            <person name="Rogers E."/>
            <person name="Andreote F.D."/>
            <person name="Grunwald N.J."/>
            <person name="Putnam M.L."/>
            <person name="Chang J.H."/>
        </authorList>
    </citation>
    <scope>NUCLEOTIDE SEQUENCE [LARGE SCALE GENOMIC DNA]</scope>
    <source>
        <strain evidence="13 14">DSM 15933</strain>
    </source>
</reference>
<dbReference type="Pfam" id="PF23539">
    <property type="entry name" value="DUF7134"/>
    <property type="match status" value="1"/>
</dbReference>
<keyword evidence="4" id="KW-0808">Transferase</keyword>
<dbReference type="SUPFAM" id="SSF55874">
    <property type="entry name" value="ATPase domain of HSP90 chaperone/DNA topoisomerase II/histidine kinase"/>
    <property type="match status" value="1"/>
</dbReference>
<dbReference type="InterPro" id="IPR036890">
    <property type="entry name" value="HATPase_C_sf"/>
</dbReference>
<keyword evidence="6" id="KW-0418">Kinase</keyword>
<evidence type="ECO:0000313" key="14">
    <source>
        <dbReference type="Proteomes" id="UP000241085"/>
    </source>
</evidence>
<dbReference type="Gene3D" id="1.20.5.1930">
    <property type="match status" value="1"/>
</dbReference>
<keyword evidence="3" id="KW-0597">Phosphoprotein</keyword>
<evidence type="ECO:0000256" key="3">
    <source>
        <dbReference type="ARBA" id="ARBA00022553"/>
    </source>
</evidence>
<evidence type="ECO:0000313" key="13">
    <source>
        <dbReference type="EMBL" id="PTL73610.1"/>
    </source>
</evidence>
<dbReference type="InterPro" id="IPR050482">
    <property type="entry name" value="Sensor_HK_TwoCompSys"/>
</dbReference>
<dbReference type="InterPro" id="IPR011712">
    <property type="entry name" value="Sig_transdc_His_kin_sub3_dim/P"/>
</dbReference>
<dbReference type="PANTHER" id="PTHR24421">
    <property type="entry name" value="NITRATE/NITRITE SENSOR PROTEIN NARX-RELATED"/>
    <property type="match status" value="1"/>
</dbReference>
<evidence type="ECO:0000256" key="4">
    <source>
        <dbReference type="ARBA" id="ARBA00022679"/>
    </source>
</evidence>
<dbReference type="Gene3D" id="3.30.565.10">
    <property type="entry name" value="Histidine kinase-like ATPase, C-terminal domain"/>
    <property type="match status" value="1"/>
</dbReference>
<keyword evidence="10" id="KW-1133">Transmembrane helix</keyword>
<keyword evidence="14" id="KW-1185">Reference proteome</keyword>
<dbReference type="EC" id="2.7.13.3" evidence="2"/>
<feature type="transmembrane region" description="Helical" evidence="10">
    <location>
        <begin position="307"/>
        <end position="330"/>
    </location>
</feature>
<dbReference type="Pfam" id="PF07730">
    <property type="entry name" value="HisKA_3"/>
    <property type="match status" value="1"/>
</dbReference>
<evidence type="ECO:0000259" key="11">
    <source>
        <dbReference type="Pfam" id="PF07730"/>
    </source>
</evidence>
<feature type="transmembrane region" description="Helical" evidence="10">
    <location>
        <begin position="99"/>
        <end position="120"/>
    </location>
</feature>
<dbReference type="GO" id="GO:0016020">
    <property type="term" value="C:membrane"/>
    <property type="evidence" value="ECO:0007669"/>
    <property type="project" value="InterPro"/>
</dbReference>
<dbReference type="PANTHER" id="PTHR24421:SF10">
    <property type="entry name" value="NITRATE_NITRITE SENSOR PROTEIN NARQ"/>
    <property type="match status" value="1"/>
</dbReference>
<name>A0A2T4UVS0_9MICO</name>
<protein>
    <recommendedName>
        <fullName evidence="2">histidine kinase</fullName>
        <ecNumber evidence="2">2.7.13.3</ecNumber>
    </recommendedName>
</protein>
<keyword evidence="10" id="KW-0812">Transmembrane</keyword>
<feature type="transmembrane region" description="Helical" evidence="10">
    <location>
        <begin position="37"/>
        <end position="55"/>
    </location>
</feature>
<keyword evidence="7" id="KW-0067">ATP-binding</keyword>
<sequence>MRVLLDRPATLPIAGVLLAAAHLLALASGVSSAHPSAGLLLGLALALAGYLPALAPTLAASGILLGGAVPVAGLPLDGVVVGAVVLWSTARRLGPWTRSLTLVGALLLSGIGGIVASASLRPSIDAPEPSPSIDFLVLVAVAVLVAGVLAAVAVLSFLRGLRSPVGVDDPTERLLVRLAGPQDAFAVGSAGAQALVLLAISVVPYSVDVDSLHPFVAGVLAVALVLHRRAPGLALGIAWIGAALQMSIRLEPAPSDLAILVVLFGAGAAASKRVRTAGAVSAVAGSMVAVAYLSVAFGLAQGSPRDLISLVASFGGILATLGLSWTIGLLSRAARRAREGQALRDEAERERARAQRELDTVEERNRIARDMHDVVAHSLAVVIAQADGARYLGAGSPEQTDAALLTISGVARDALGDVRQLLAQLRHSQADGPQPEARDLPALLESVSGTGAPVRSELGLDLESVPRATGLALYRITQEATTNALRHGRPGAPLDVALRRDGADVVLTVRNARCEDALATPGEGHGLIGMRERAVLAGGVLQAGPVGDDFVVDARLPAPVVPSRTSPVPLVPPLASGGTPS</sequence>
<feature type="transmembrane region" description="Helical" evidence="10">
    <location>
        <begin position="135"/>
        <end position="158"/>
    </location>
</feature>
<feature type="transmembrane region" description="Helical" evidence="10">
    <location>
        <begin position="184"/>
        <end position="205"/>
    </location>
</feature>
<proteinExistence type="predicted"/>
<evidence type="ECO:0000256" key="2">
    <source>
        <dbReference type="ARBA" id="ARBA00012438"/>
    </source>
</evidence>
<dbReference type="GO" id="GO:0046983">
    <property type="term" value="F:protein dimerization activity"/>
    <property type="evidence" value="ECO:0007669"/>
    <property type="project" value="InterPro"/>
</dbReference>
<feature type="transmembrane region" description="Helical" evidence="10">
    <location>
        <begin position="12"/>
        <end position="30"/>
    </location>
</feature>
<keyword evidence="5" id="KW-0547">Nucleotide-binding</keyword>
<gene>
    <name evidence="13" type="ORF">C1I63_12685</name>
</gene>
<accession>A0A2T4UVS0</accession>
<dbReference type="InterPro" id="IPR055558">
    <property type="entry name" value="DUF7134"/>
</dbReference>
<evidence type="ECO:0000256" key="9">
    <source>
        <dbReference type="SAM" id="Coils"/>
    </source>
</evidence>
<evidence type="ECO:0000256" key="8">
    <source>
        <dbReference type="ARBA" id="ARBA00023012"/>
    </source>
</evidence>
<keyword evidence="9" id="KW-0175">Coiled coil</keyword>
<dbReference type="RefSeq" id="WP_107575009.1">
    <property type="nucleotide sequence ID" value="NZ_PZPL01000001.1"/>
</dbReference>
<comment type="caution">
    <text evidence="13">The sequence shown here is derived from an EMBL/GenBank/DDBJ whole genome shotgun (WGS) entry which is preliminary data.</text>
</comment>
<evidence type="ECO:0000259" key="12">
    <source>
        <dbReference type="Pfam" id="PF23539"/>
    </source>
</evidence>
<feature type="coiled-coil region" evidence="9">
    <location>
        <begin position="330"/>
        <end position="371"/>
    </location>
</feature>
<dbReference type="AlphaFoldDB" id="A0A2T4UVS0"/>
<dbReference type="EMBL" id="PZPL01000001">
    <property type="protein sequence ID" value="PTL73610.1"/>
    <property type="molecule type" value="Genomic_DNA"/>
</dbReference>
<dbReference type="CDD" id="cd16917">
    <property type="entry name" value="HATPase_UhpB-NarQ-NarX-like"/>
    <property type="match status" value="1"/>
</dbReference>
<evidence type="ECO:0000256" key="1">
    <source>
        <dbReference type="ARBA" id="ARBA00000085"/>
    </source>
</evidence>
<dbReference type="GO" id="GO:0005524">
    <property type="term" value="F:ATP binding"/>
    <property type="evidence" value="ECO:0007669"/>
    <property type="project" value="UniProtKB-KW"/>
</dbReference>
<feature type="transmembrane region" description="Helical" evidence="10">
    <location>
        <begin position="278"/>
        <end position="301"/>
    </location>
</feature>
<feature type="transmembrane region" description="Helical" evidence="10">
    <location>
        <begin position="61"/>
        <end position="87"/>
    </location>
</feature>
<comment type="catalytic activity">
    <reaction evidence="1">
        <text>ATP + protein L-histidine = ADP + protein N-phospho-L-histidine.</text>
        <dbReference type="EC" id="2.7.13.3"/>
    </reaction>
</comment>
<evidence type="ECO:0000256" key="6">
    <source>
        <dbReference type="ARBA" id="ARBA00022777"/>
    </source>
</evidence>
<organism evidence="13 14">
    <name type="scientific">Rathayibacter caricis DSM 15933</name>
    <dbReference type="NCBI Taxonomy" id="1328867"/>
    <lineage>
        <taxon>Bacteria</taxon>
        <taxon>Bacillati</taxon>
        <taxon>Actinomycetota</taxon>
        <taxon>Actinomycetes</taxon>
        <taxon>Micrococcales</taxon>
        <taxon>Microbacteriaceae</taxon>
        <taxon>Rathayibacter</taxon>
    </lineage>
</organism>
<dbReference type="GO" id="GO:0000155">
    <property type="term" value="F:phosphorelay sensor kinase activity"/>
    <property type="evidence" value="ECO:0007669"/>
    <property type="project" value="InterPro"/>
</dbReference>
<evidence type="ECO:0000256" key="5">
    <source>
        <dbReference type="ARBA" id="ARBA00022741"/>
    </source>
</evidence>
<dbReference type="Proteomes" id="UP000241085">
    <property type="component" value="Unassembled WGS sequence"/>
</dbReference>
<evidence type="ECO:0000256" key="7">
    <source>
        <dbReference type="ARBA" id="ARBA00022840"/>
    </source>
</evidence>
<keyword evidence="8" id="KW-0902">Two-component regulatory system</keyword>
<feature type="domain" description="DUF7134" evidence="12">
    <location>
        <begin position="185"/>
        <end position="334"/>
    </location>
</feature>
<keyword evidence="10" id="KW-0472">Membrane</keyword>
<feature type="domain" description="Signal transduction histidine kinase subgroup 3 dimerisation and phosphoacceptor" evidence="11">
    <location>
        <begin position="363"/>
        <end position="429"/>
    </location>
</feature>
<evidence type="ECO:0000256" key="10">
    <source>
        <dbReference type="SAM" id="Phobius"/>
    </source>
</evidence>